<proteinExistence type="predicted"/>
<name>A0A8H3MAL9_9GLOM</name>
<organism evidence="2 3">
    <name type="scientific">Rhizophagus clarus</name>
    <dbReference type="NCBI Taxonomy" id="94130"/>
    <lineage>
        <taxon>Eukaryota</taxon>
        <taxon>Fungi</taxon>
        <taxon>Fungi incertae sedis</taxon>
        <taxon>Mucoromycota</taxon>
        <taxon>Glomeromycotina</taxon>
        <taxon>Glomeromycetes</taxon>
        <taxon>Glomerales</taxon>
        <taxon>Glomeraceae</taxon>
        <taxon>Rhizophagus</taxon>
    </lineage>
</organism>
<sequence length="67" mass="7603">MPSPKVREELPDGELSGFFIVRSQLTEFDKPITIPLSYEVDNEPADCELGTDSETRLSNSSHPKEWH</sequence>
<dbReference type="Proteomes" id="UP000615446">
    <property type="component" value="Unassembled WGS sequence"/>
</dbReference>
<dbReference type="EMBL" id="BLAL01000285">
    <property type="protein sequence ID" value="GET00562.1"/>
    <property type="molecule type" value="Genomic_DNA"/>
</dbReference>
<protein>
    <submittedName>
        <fullName evidence="2">Uncharacterized protein</fullName>
    </submittedName>
</protein>
<accession>A0A8H3MAL9</accession>
<feature type="compositionally biased region" description="Acidic residues" evidence="1">
    <location>
        <begin position="42"/>
        <end position="51"/>
    </location>
</feature>
<gene>
    <name evidence="2" type="ORF">RCL2_002701500</name>
</gene>
<reference evidence="2" key="1">
    <citation type="submission" date="2019-10" db="EMBL/GenBank/DDBJ databases">
        <title>Conservation and host-specific expression of non-tandemly repeated heterogenous ribosome RNA gene in arbuscular mycorrhizal fungi.</title>
        <authorList>
            <person name="Maeda T."/>
            <person name="Kobayashi Y."/>
            <person name="Nakagawa T."/>
            <person name="Ezawa T."/>
            <person name="Yamaguchi K."/>
            <person name="Bino T."/>
            <person name="Nishimoto Y."/>
            <person name="Shigenobu S."/>
            <person name="Kawaguchi M."/>
        </authorList>
    </citation>
    <scope>NUCLEOTIDE SEQUENCE</scope>
    <source>
        <strain evidence="2">HR1</strain>
    </source>
</reference>
<dbReference type="AlphaFoldDB" id="A0A8H3MAL9"/>
<comment type="caution">
    <text evidence="2">The sequence shown here is derived from an EMBL/GenBank/DDBJ whole genome shotgun (WGS) entry which is preliminary data.</text>
</comment>
<evidence type="ECO:0000313" key="3">
    <source>
        <dbReference type="Proteomes" id="UP000615446"/>
    </source>
</evidence>
<evidence type="ECO:0000256" key="1">
    <source>
        <dbReference type="SAM" id="MobiDB-lite"/>
    </source>
</evidence>
<evidence type="ECO:0000313" key="2">
    <source>
        <dbReference type="EMBL" id="GET00562.1"/>
    </source>
</evidence>
<feature type="region of interest" description="Disordered" evidence="1">
    <location>
        <begin position="42"/>
        <end position="67"/>
    </location>
</feature>